<dbReference type="SUPFAM" id="SSF48295">
    <property type="entry name" value="TrpR-like"/>
    <property type="match status" value="1"/>
</dbReference>
<evidence type="ECO:0000313" key="2">
    <source>
        <dbReference type="Proteomes" id="UP000321150"/>
    </source>
</evidence>
<evidence type="ECO:0000313" key="1">
    <source>
        <dbReference type="EMBL" id="GEN71306.1"/>
    </source>
</evidence>
<gene>
    <name evidence="1" type="ORF">CLA01_13780</name>
</gene>
<name>A0A511Y7Z1_9FLAO</name>
<dbReference type="Proteomes" id="UP000321150">
    <property type="component" value="Unassembled WGS sequence"/>
</dbReference>
<dbReference type="AlphaFoldDB" id="A0A511Y7Z1"/>
<dbReference type="OrthoDB" id="1260127at2"/>
<reference evidence="1 2" key="1">
    <citation type="submission" date="2019-07" db="EMBL/GenBank/DDBJ databases">
        <title>Whole genome shotgun sequence of Chryseobacterium lathyri NBRC 105250.</title>
        <authorList>
            <person name="Hosoyama A."/>
            <person name="Uohara A."/>
            <person name="Ohji S."/>
            <person name="Ichikawa N."/>
        </authorList>
    </citation>
    <scope>NUCLEOTIDE SEQUENCE [LARGE SCALE GENOMIC DNA]</scope>
    <source>
        <strain evidence="1 2">NBRC 105250</strain>
    </source>
</reference>
<proteinExistence type="predicted"/>
<dbReference type="InterPro" id="IPR010921">
    <property type="entry name" value="Trp_repressor/repl_initiator"/>
</dbReference>
<accession>A0A511Y7Z1</accession>
<evidence type="ECO:0008006" key="3">
    <source>
        <dbReference type="Google" id="ProtNLM"/>
    </source>
</evidence>
<sequence>MDKKISKMKQYPNYNKIYEDLIEQKYPDREVSCKALLKKDVLSSLDVIKLNNLLFSNGLHHFNQKLRSYDESAILEILQYQKINKLSNTTVASHFKLSRNTLTKWKRLYNKL</sequence>
<organism evidence="1 2">
    <name type="scientific">Chryseobacterium lathyri</name>
    <dbReference type="NCBI Taxonomy" id="395933"/>
    <lineage>
        <taxon>Bacteria</taxon>
        <taxon>Pseudomonadati</taxon>
        <taxon>Bacteroidota</taxon>
        <taxon>Flavobacteriia</taxon>
        <taxon>Flavobacteriales</taxon>
        <taxon>Weeksellaceae</taxon>
        <taxon>Chryseobacterium group</taxon>
        <taxon>Chryseobacterium</taxon>
    </lineage>
</organism>
<dbReference type="GO" id="GO:0043565">
    <property type="term" value="F:sequence-specific DNA binding"/>
    <property type="evidence" value="ECO:0007669"/>
    <property type="project" value="InterPro"/>
</dbReference>
<comment type="caution">
    <text evidence="1">The sequence shown here is derived from an EMBL/GenBank/DDBJ whole genome shotgun (WGS) entry which is preliminary data.</text>
</comment>
<protein>
    <recommendedName>
        <fullName evidence="3">Transposase</fullName>
    </recommendedName>
</protein>
<dbReference type="EMBL" id="BJYI01000005">
    <property type="protein sequence ID" value="GEN71306.1"/>
    <property type="molecule type" value="Genomic_DNA"/>
</dbReference>